<keyword evidence="3" id="KW-0762">Sugar transport</keyword>
<evidence type="ECO:0000313" key="8">
    <source>
        <dbReference type="EMBL" id="SER31069.1"/>
    </source>
</evidence>
<dbReference type="Pfam" id="PF00359">
    <property type="entry name" value="PTS_EIIA_2"/>
    <property type="match status" value="1"/>
</dbReference>
<evidence type="ECO:0000256" key="1">
    <source>
        <dbReference type="ARBA" id="ARBA00022448"/>
    </source>
</evidence>
<dbReference type="NCBIfam" id="TIGR00848">
    <property type="entry name" value="fruA"/>
    <property type="match status" value="1"/>
</dbReference>
<evidence type="ECO:0000256" key="5">
    <source>
        <dbReference type="ARBA" id="ARBA00022683"/>
    </source>
</evidence>
<dbReference type="Gene3D" id="3.40.930.10">
    <property type="entry name" value="Mannitol-specific EII, Chain A"/>
    <property type="match status" value="1"/>
</dbReference>
<evidence type="ECO:0000256" key="2">
    <source>
        <dbReference type="ARBA" id="ARBA00022553"/>
    </source>
</evidence>
<dbReference type="GO" id="GO:0009401">
    <property type="term" value="P:phosphoenolpyruvate-dependent sugar phosphotransferase system"/>
    <property type="evidence" value="ECO:0007669"/>
    <property type="project" value="UniProtKB-KW"/>
</dbReference>
<evidence type="ECO:0000313" key="9">
    <source>
        <dbReference type="Proteomes" id="UP000199128"/>
    </source>
</evidence>
<keyword evidence="2" id="KW-0597">Phosphoprotein</keyword>
<dbReference type="EMBL" id="FOGP01000001">
    <property type="protein sequence ID" value="SER31069.1"/>
    <property type="molecule type" value="Genomic_DNA"/>
</dbReference>
<feature type="domain" description="PTS EIIA type-2" evidence="6">
    <location>
        <begin position="3"/>
        <end position="148"/>
    </location>
</feature>
<evidence type="ECO:0000256" key="4">
    <source>
        <dbReference type="ARBA" id="ARBA00022679"/>
    </source>
</evidence>
<dbReference type="AlphaFoldDB" id="A0A1H9N5X0"/>
<keyword evidence="5" id="KW-0598">Phosphotransferase system</keyword>
<sequence>MSEILEASHVYLDNPAKTVDEALEFISQKAVELGFASDAQAVLDALKARENEGTTGMMEGFAIPHAKLDNFSKVAVMVVKFAGDVEWETMDKKPIKVAIALLVPNAEGAATHLQLLSKVAVMLMDEGFRSSVLDASDEATIADVINAGFEK</sequence>
<accession>A0A1H9N5X0</accession>
<dbReference type="PANTHER" id="PTHR47738:SF1">
    <property type="entry name" value="NITROGEN REGULATORY PROTEIN"/>
    <property type="match status" value="1"/>
</dbReference>
<dbReference type="GO" id="GO:0030295">
    <property type="term" value="F:protein kinase activator activity"/>
    <property type="evidence" value="ECO:0007669"/>
    <property type="project" value="TreeGrafter"/>
</dbReference>
<dbReference type="RefSeq" id="WP_078686428.1">
    <property type="nucleotide sequence ID" value="NZ_FNWT01000001.1"/>
</dbReference>
<evidence type="ECO:0000313" key="10">
    <source>
        <dbReference type="Proteomes" id="UP000199135"/>
    </source>
</evidence>
<keyword evidence="1" id="KW-0813">Transport</keyword>
<reference evidence="9 10" key="1">
    <citation type="submission" date="2016-10" db="EMBL/GenBank/DDBJ databases">
        <authorList>
            <person name="Varghese N."/>
            <person name="Submissions S."/>
        </authorList>
    </citation>
    <scope>NUCLEOTIDE SEQUENCE [LARGE SCALE GENOMIC DNA]</scope>
    <source>
        <strain evidence="9">KHGC19</strain>
        <strain evidence="7 10">WCP15</strain>
    </source>
</reference>
<proteinExistence type="predicted"/>
<dbReference type="EMBL" id="FNWT01000001">
    <property type="protein sequence ID" value="SEH37845.1"/>
    <property type="molecule type" value="Genomic_DNA"/>
</dbReference>
<dbReference type="PROSITE" id="PS51094">
    <property type="entry name" value="PTS_EIIA_TYPE_2"/>
    <property type="match status" value="1"/>
</dbReference>
<dbReference type="InterPro" id="IPR002178">
    <property type="entry name" value="PTS_EIIA_type-2_dom"/>
</dbReference>
<reference evidence="8" key="2">
    <citation type="submission" date="2016-10" db="EMBL/GenBank/DDBJ databases">
        <authorList>
            <person name="de Groot N.N."/>
        </authorList>
    </citation>
    <scope>NUCLEOTIDE SEQUENCE [LARGE SCALE GENOMIC DNA]</scope>
    <source>
        <strain evidence="8">KHGC19</strain>
    </source>
</reference>
<dbReference type="CDD" id="cd00211">
    <property type="entry name" value="PTS_IIA_fru"/>
    <property type="match status" value="1"/>
</dbReference>
<dbReference type="Proteomes" id="UP000199128">
    <property type="component" value="Unassembled WGS sequence"/>
</dbReference>
<evidence type="ECO:0000259" key="6">
    <source>
        <dbReference type="PROSITE" id="PS51094"/>
    </source>
</evidence>
<evidence type="ECO:0000256" key="3">
    <source>
        <dbReference type="ARBA" id="ARBA00022597"/>
    </source>
</evidence>
<organism evidence="8 9">
    <name type="scientific">Parafannyhessea umbonata</name>
    <dbReference type="NCBI Taxonomy" id="604330"/>
    <lineage>
        <taxon>Bacteria</taxon>
        <taxon>Bacillati</taxon>
        <taxon>Actinomycetota</taxon>
        <taxon>Coriobacteriia</taxon>
        <taxon>Coriobacteriales</taxon>
        <taxon>Atopobiaceae</taxon>
        <taxon>Parafannyhessea</taxon>
    </lineage>
</organism>
<dbReference type="SUPFAM" id="SSF55804">
    <property type="entry name" value="Phoshotransferase/anion transport protein"/>
    <property type="match status" value="1"/>
</dbReference>
<evidence type="ECO:0000313" key="7">
    <source>
        <dbReference type="EMBL" id="SEH37845.1"/>
    </source>
</evidence>
<gene>
    <name evidence="8" type="ORF">SAMN05216446_0204</name>
    <name evidence="7" type="ORF">SAMN05216447_101197</name>
</gene>
<dbReference type="InterPro" id="IPR004715">
    <property type="entry name" value="PTS_IIA_fruc"/>
</dbReference>
<dbReference type="Proteomes" id="UP000199135">
    <property type="component" value="Unassembled WGS sequence"/>
</dbReference>
<protein>
    <submittedName>
        <fullName evidence="8">PTS system D-fructose-specific IIA component (F1P-forming), Frc family</fullName>
    </submittedName>
</protein>
<dbReference type="PANTHER" id="PTHR47738">
    <property type="entry name" value="PTS SYSTEM FRUCTOSE-LIKE EIIA COMPONENT-RELATED"/>
    <property type="match status" value="1"/>
</dbReference>
<dbReference type="InterPro" id="IPR016152">
    <property type="entry name" value="PTrfase/Anion_transptr"/>
</dbReference>
<keyword evidence="4" id="KW-0808">Transferase</keyword>
<dbReference type="GO" id="GO:0016020">
    <property type="term" value="C:membrane"/>
    <property type="evidence" value="ECO:0007669"/>
    <property type="project" value="InterPro"/>
</dbReference>
<dbReference type="GO" id="GO:0008982">
    <property type="term" value="F:protein-N(PI)-phosphohistidine-sugar phosphotransferase activity"/>
    <property type="evidence" value="ECO:0007669"/>
    <property type="project" value="InterPro"/>
</dbReference>
<keyword evidence="10" id="KW-1185">Reference proteome</keyword>
<name>A0A1H9N5X0_9ACTN</name>
<dbReference type="InterPro" id="IPR051541">
    <property type="entry name" value="PTS_SugarTrans_NitroReg"/>
</dbReference>